<dbReference type="PANTHER" id="PTHR43420:SF51">
    <property type="entry name" value="PEPTIDYL-LYSINE N-ACETYLTRANSFERASE YIAC"/>
    <property type="match status" value="1"/>
</dbReference>
<organism evidence="7 8">
    <name type="scientific">Shewanella marisflavi</name>
    <dbReference type="NCBI Taxonomy" id="260364"/>
    <lineage>
        <taxon>Bacteria</taxon>
        <taxon>Pseudomonadati</taxon>
        <taxon>Pseudomonadota</taxon>
        <taxon>Gammaproteobacteria</taxon>
        <taxon>Alteromonadales</taxon>
        <taxon>Shewanellaceae</taxon>
        <taxon>Shewanella</taxon>
    </lineage>
</organism>
<sequence length="153" mass="17358">MGGKCPMTLALKTLNREQAPLLHELESVCHRFPMSLTNLETCFGRFYHVIGLFDDEELIGFAILHQLFEDATLMDICVRPTSQGQGLGKRLTEALIELAATQGAERMMLEVRASNERAIALYRQMGFVQTGMRPNYYQLEQGKEDAILMELLF</sequence>
<protein>
    <recommendedName>
        <fullName evidence="5">[Ribosomal protein bS18]-alanine N-acetyltransferase</fullName>
        <ecNumber evidence="5">2.3.1.266</ecNumber>
    </recommendedName>
</protein>
<reference evidence="7 8" key="1">
    <citation type="submission" date="2017-06" db="EMBL/GenBank/DDBJ databases">
        <title>Complete genome sequence of Shewanella marisflavi EP1 associated with anaerobic 2,4-dinitrotoluene reduction and salt tolerance.</title>
        <authorList>
            <person name="Huang J."/>
        </authorList>
    </citation>
    <scope>NUCLEOTIDE SEQUENCE [LARGE SCALE GENOMIC DNA]</scope>
    <source>
        <strain evidence="7 8">EP1</strain>
    </source>
</reference>
<dbReference type="Proteomes" id="UP000198233">
    <property type="component" value="Chromosome"/>
</dbReference>
<dbReference type="InterPro" id="IPR006464">
    <property type="entry name" value="AcTrfase_RimI/Ard1"/>
</dbReference>
<dbReference type="GO" id="GO:0008999">
    <property type="term" value="F:protein-N-terminal-alanine acetyltransferase activity"/>
    <property type="evidence" value="ECO:0007669"/>
    <property type="project" value="UniProtKB-EC"/>
</dbReference>
<dbReference type="Gene3D" id="3.40.630.30">
    <property type="match status" value="1"/>
</dbReference>
<dbReference type="SUPFAM" id="SSF55729">
    <property type="entry name" value="Acyl-CoA N-acyltransferases (Nat)"/>
    <property type="match status" value="1"/>
</dbReference>
<dbReference type="Pfam" id="PF00583">
    <property type="entry name" value="Acetyltransf_1"/>
    <property type="match status" value="1"/>
</dbReference>
<comment type="subcellular location">
    <subcellularLocation>
        <location evidence="5">Cytoplasm</location>
    </subcellularLocation>
</comment>
<dbReference type="InterPro" id="IPR050680">
    <property type="entry name" value="YpeA/RimI_acetyltransf"/>
</dbReference>
<name>A0AAC9TY80_9GAMM</name>
<evidence type="ECO:0000256" key="1">
    <source>
        <dbReference type="ARBA" id="ARBA00005395"/>
    </source>
</evidence>
<feature type="domain" description="N-acetyltransferase" evidence="6">
    <location>
        <begin position="9"/>
        <end position="153"/>
    </location>
</feature>
<proteinExistence type="inferred from homology"/>
<gene>
    <name evidence="7" type="primary">rimI</name>
    <name evidence="7" type="ORF">CFF01_04705</name>
</gene>
<dbReference type="EMBL" id="CP022272">
    <property type="protein sequence ID" value="ASJ95943.1"/>
    <property type="molecule type" value="Genomic_DNA"/>
</dbReference>
<dbReference type="InterPro" id="IPR016181">
    <property type="entry name" value="Acyl_CoA_acyltransferase"/>
</dbReference>
<evidence type="ECO:0000313" key="8">
    <source>
        <dbReference type="Proteomes" id="UP000198233"/>
    </source>
</evidence>
<comment type="function">
    <text evidence="5">Acetylates the N-terminal alanine of ribosomal protein bS18.</text>
</comment>
<evidence type="ECO:0000256" key="2">
    <source>
        <dbReference type="ARBA" id="ARBA00022490"/>
    </source>
</evidence>
<dbReference type="InterPro" id="IPR000182">
    <property type="entry name" value="GNAT_dom"/>
</dbReference>
<dbReference type="EC" id="2.3.1.266" evidence="5"/>
<dbReference type="CDD" id="cd04301">
    <property type="entry name" value="NAT_SF"/>
    <property type="match status" value="1"/>
</dbReference>
<keyword evidence="4" id="KW-0012">Acyltransferase</keyword>
<comment type="similarity">
    <text evidence="1 5">Belongs to the acetyltransferase family. RimI subfamily.</text>
</comment>
<dbReference type="KEGG" id="smav:CFF01_04705"/>
<comment type="catalytic activity">
    <reaction evidence="5">
        <text>N-terminal L-alanyl-[ribosomal protein bS18] + acetyl-CoA = N-terminal N(alpha)-acetyl-L-alanyl-[ribosomal protein bS18] + CoA + H(+)</text>
        <dbReference type="Rhea" id="RHEA:43756"/>
        <dbReference type="Rhea" id="RHEA-COMP:10676"/>
        <dbReference type="Rhea" id="RHEA-COMP:10677"/>
        <dbReference type="ChEBI" id="CHEBI:15378"/>
        <dbReference type="ChEBI" id="CHEBI:57287"/>
        <dbReference type="ChEBI" id="CHEBI:57288"/>
        <dbReference type="ChEBI" id="CHEBI:64718"/>
        <dbReference type="ChEBI" id="CHEBI:83683"/>
        <dbReference type="EC" id="2.3.1.266"/>
    </reaction>
</comment>
<evidence type="ECO:0000256" key="4">
    <source>
        <dbReference type="ARBA" id="ARBA00023315"/>
    </source>
</evidence>
<dbReference type="GO" id="GO:0005737">
    <property type="term" value="C:cytoplasm"/>
    <property type="evidence" value="ECO:0007669"/>
    <property type="project" value="UniProtKB-SubCell"/>
</dbReference>
<dbReference type="PANTHER" id="PTHR43420">
    <property type="entry name" value="ACETYLTRANSFERASE"/>
    <property type="match status" value="1"/>
</dbReference>
<accession>A0AAC9TY80</accession>
<evidence type="ECO:0000259" key="6">
    <source>
        <dbReference type="PROSITE" id="PS51186"/>
    </source>
</evidence>
<dbReference type="AlphaFoldDB" id="A0AAC9TY80"/>
<evidence type="ECO:0000256" key="3">
    <source>
        <dbReference type="ARBA" id="ARBA00022679"/>
    </source>
</evidence>
<evidence type="ECO:0000313" key="7">
    <source>
        <dbReference type="EMBL" id="ASJ95943.1"/>
    </source>
</evidence>
<dbReference type="NCBIfam" id="TIGR01575">
    <property type="entry name" value="rimI"/>
    <property type="match status" value="1"/>
</dbReference>
<keyword evidence="3" id="KW-0808">Transferase</keyword>
<dbReference type="PROSITE" id="PS51186">
    <property type="entry name" value="GNAT"/>
    <property type="match status" value="1"/>
</dbReference>
<evidence type="ECO:0000256" key="5">
    <source>
        <dbReference type="RuleBase" id="RU363094"/>
    </source>
</evidence>
<keyword evidence="2 5" id="KW-0963">Cytoplasm</keyword>